<dbReference type="Proteomes" id="UP000053660">
    <property type="component" value="Unassembled WGS sequence"/>
</dbReference>
<dbReference type="OrthoDB" id="1722066at2759"/>
<organism evidence="1 2">
    <name type="scientific">Oesophagostomum dentatum</name>
    <name type="common">Nodular worm</name>
    <dbReference type="NCBI Taxonomy" id="61180"/>
    <lineage>
        <taxon>Eukaryota</taxon>
        <taxon>Metazoa</taxon>
        <taxon>Ecdysozoa</taxon>
        <taxon>Nematoda</taxon>
        <taxon>Chromadorea</taxon>
        <taxon>Rhabditida</taxon>
        <taxon>Rhabditina</taxon>
        <taxon>Rhabditomorpha</taxon>
        <taxon>Strongyloidea</taxon>
        <taxon>Strongylidae</taxon>
        <taxon>Oesophagostomum</taxon>
    </lineage>
</organism>
<keyword evidence="2" id="KW-1185">Reference proteome</keyword>
<evidence type="ECO:0000313" key="1">
    <source>
        <dbReference type="EMBL" id="KHJ87985.1"/>
    </source>
</evidence>
<reference evidence="1 2" key="1">
    <citation type="submission" date="2014-03" db="EMBL/GenBank/DDBJ databases">
        <title>Draft genome of the hookworm Oesophagostomum dentatum.</title>
        <authorList>
            <person name="Mitreva M."/>
        </authorList>
    </citation>
    <scope>NUCLEOTIDE SEQUENCE [LARGE SCALE GENOMIC DNA]</scope>
    <source>
        <strain evidence="1 2">OD-Hann</strain>
    </source>
</reference>
<name>A0A0B1SXQ9_OESDE</name>
<sequence length="126" mass="14441">MAWRSDFAQQFMAVVEFYVGGKVTKLRALEALRLFVTEVHDAEKYFDRNNAWRITHEGTILAMAEAVMKKNGNLVRKAMGGHAKSMAKLRKLLVDESEKRIEIEDAEKAIKSEIGRLKDDTRRDLS</sequence>
<proteinExistence type="predicted"/>
<gene>
    <name evidence="1" type="ORF">OESDEN_12225</name>
</gene>
<evidence type="ECO:0000313" key="2">
    <source>
        <dbReference type="Proteomes" id="UP000053660"/>
    </source>
</evidence>
<accession>A0A0B1SXQ9</accession>
<dbReference type="EMBL" id="KN556662">
    <property type="protein sequence ID" value="KHJ87985.1"/>
    <property type="molecule type" value="Genomic_DNA"/>
</dbReference>
<protein>
    <submittedName>
        <fullName evidence="1">Uncharacterized protein</fullName>
    </submittedName>
</protein>
<dbReference type="AlphaFoldDB" id="A0A0B1SXQ9"/>